<comment type="caution">
    <text evidence="3">The sequence shown here is derived from an EMBL/GenBank/DDBJ whole genome shotgun (WGS) entry which is preliminary data.</text>
</comment>
<name>A0A178MLH9_9PROT</name>
<evidence type="ECO:0000256" key="2">
    <source>
        <dbReference type="SAM" id="Phobius"/>
    </source>
</evidence>
<feature type="transmembrane region" description="Helical" evidence="2">
    <location>
        <begin position="6"/>
        <end position="22"/>
    </location>
</feature>
<sequence>MFGKFLLTVAVIAIIWFGYRYMSRQAELRRRGDAGSKPGQPPRDLPRERASDPEAETLVECRVCGSWQAARAAKPCGRPDCPY</sequence>
<evidence type="ECO:0000313" key="3">
    <source>
        <dbReference type="EMBL" id="OAN49591.1"/>
    </source>
</evidence>
<reference evidence="3 4" key="1">
    <citation type="submission" date="2016-04" db="EMBL/GenBank/DDBJ databases">
        <title>Draft genome sequence of freshwater magnetotactic bacteria Magnetospirillum marisnigri SP-1 and Magnetospirillum moscoviense BB-1.</title>
        <authorList>
            <person name="Koziaeva V."/>
            <person name="Dziuba M.V."/>
            <person name="Ivanov T.M."/>
            <person name="Kuznetsov B."/>
            <person name="Grouzdev D.S."/>
        </authorList>
    </citation>
    <scope>NUCLEOTIDE SEQUENCE [LARGE SCALE GENOMIC DNA]</scope>
    <source>
        <strain evidence="3 4">SP-1</strain>
    </source>
</reference>
<organism evidence="3 4">
    <name type="scientific">Paramagnetospirillum marisnigri</name>
    <dbReference type="NCBI Taxonomy" id="1285242"/>
    <lineage>
        <taxon>Bacteria</taxon>
        <taxon>Pseudomonadati</taxon>
        <taxon>Pseudomonadota</taxon>
        <taxon>Alphaproteobacteria</taxon>
        <taxon>Rhodospirillales</taxon>
        <taxon>Magnetospirillaceae</taxon>
        <taxon>Paramagnetospirillum</taxon>
    </lineage>
</organism>
<feature type="region of interest" description="Disordered" evidence="1">
    <location>
        <begin position="29"/>
        <end position="53"/>
    </location>
</feature>
<accession>A0A178MLH9</accession>
<dbReference type="RefSeq" id="WP_068493169.1">
    <property type="nucleotide sequence ID" value="NZ_LWQT01000060.1"/>
</dbReference>
<gene>
    <name evidence="3" type="ORF">A6A04_19040</name>
</gene>
<keyword evidence="2" id="KW-1133">Transmembrane helix</keyword>
<keyword evidence="2" id="KW-0812">Transmembrane</keyword>
<dbReference type="EMBL" id="LWQT01000060">
    <property type="protein sequence ID" value="OAN49591.1"/>
    <property type="molecule type" value="Genomic_DNA"/>
</dbReference>
<evidence type="ECO:0000313" key="4">
    <source>
        <dbReference type="Proteomes" id="UP000078428"/>
    </source>
</evidence>
<dbReference type="AlphaFoldDB" id="A0A178MLH9"/>
<dbReference type="OrthoDB" id="7365102at2"/>
<dbReference type="STRING" id="1285242.A6A04_19040"/>
<protein>
    <submittedName>
        <fullName evidence="3">Uncharacterized protein</fullName>
    </submittedName>
</protein>
<dbReference type="Proteomes" id="UP000078428">
    <property type="component" value="Unassembled WGS sequence"/>
</dbReference>
<keyword evidence="4" id="KW-1185">Reference proteome</keyword>
<proteinExistence type="predicted"/>
<evidence type="ECO:0000256" key="1">
    <source>
        <dbReference type="SAM" id="MobiDB-lite"/>
    </source>
</evidence>
<keyword evidence="2" id="KW-0472">Membrane</keyword>